<dbReference type="Proteomes" id="UP000483035">
    <property type="component" value="Unassembled WGS sequence"/>
</dbReference>
<reference evidence="1 2" key="1">
    <citation type="submission" date="2019-12" db="EMBL/GenBank/DDBJ databases">
        <title>Rhizobium genotypes associated with high levels of biological nitrogen fixation by grain legumes in a temperate-maritime cropping system.</title>
        <authorList>
            <person name="Maluk M."/>
            <person name="Francesc Ferrando Molina F."/>
            <person name="Lopez Del Egido L."/>
            <person name="Lafos M."/>
            <person name="Langarica-Fuentes A."/>
            <person name="Gebre Yohannes G."/>
            <person name="Young M.W."/>
            <person name="Martin P."/>
            <person name="Gantlett R."/>
            <person name="Kenicer G."/>
            <person name="Hawes C."/>
            <person name="Begg G.S."/>
            <person name="Quilliam R.S."/>
            <person name="Squire G.R."/>
            <person name="Poole P.S."/>
            <person name="Young P.W."/>
            <person name="Iannetta P.M."/>
            <person name="James E.K."/>
        </authorList>
    </citation>
    <scope>NUCLEOTIDE SEQUENCE [LARGE SCALE GENOMIC DNA]</scope>
    <source>
        <strain evidence="1 2">JHI1118</strain>
    </source>
</reference>
<evidence type="ECO:0000313" key="1">
    <source>
        <dbReference type="EMBL" id="NEI74637.1"/>
    </source>
</evidence>
<organism evidence="1 2">
    <name type="scientific">Rhizobium lusitanum</name>
    <dbReference type="NCBI Taxonomy" id="293958"/>
    <lineage>
        <taxon>Bacteria</taxon>
        <taxon>Pseudomonadati</taxon>
        <taxon>Pseudomonadota</taxon>
        <taxon>Alphaproteobacteria</taxon>
        <taxon>Hyphomicrobiales</taxon>
        <taxon>Rhizobiaceae</taxon>
        <taxon>Rhizobium/Agrobacterium group</taxon>
        <taxon>Rhizobium</taxon>
    </lineage>
</organism>
<dbReference type="InterPro" id="IPR009922">
    <property type="entry name" value="DUF1457"/>
</dbReference>
<accession>A0A6L9UKH9</accession>
<comment type="caution">
    <text evidence="1">The sequence shown here is derived from an EMBL/GenBank/DDBJ whole genome shotgun (WGS) entry which is preliminary data.</text>
</comment>
<proteinExistence type="predicted"/>
<dbReference type="AlphaFoldDB" id="A0A6L9UKH9"/>
<dbReference type="Pfam" id="PF07310">
    <property type="entry name" value="PAS_5"/>
    <property type="match status" value="1"/>
</dbReference>
<dbReference type="EMBL" id="WUEY01000035">
    <property type="protein sequence ID" value="NEI74637.1"/>
    <property type="molecule type" value="Genomic_DNA"/>
</dbReference>
<name>A0A6L9UKH9_9HYPH</name>
<sequence length="226" mass="25217">MGHGRIMRQKTSIEIFTYWEQIRGNADAPLRNLIQPSAVSHILPELFILENTADDSPRFRLAGTAICNLMGREIRGENFAALWASSQQDDPVRIAAGVMTHVVPASINATGYCISGRSMAFEMVLMPLRTSSDTCDRLLGCLTPAVHSTWLGNERLEFLALDRSRLLHERPARLVDAQHHPDPSDMLPLQGGVSLGEWMRQKLIQAKNGRDRAGIDPVRDKIGRRL</sequence>
<protein>
    <submittedName>
        <fullName evidence="1">PAS domain-containing protein</fullName>
    </submittedName>
</protein>
<evidence type="ECO:0000313" key="2">
    <source>
        <dbReference type="Proteomes" id="UP000483035"/>
    </source>
</evidence>
<gene>
    <name evidence="1" type="ORF">GR212_34410</name>
</gene>